<dbReference type="AlphaFoldDB" id="A0ABC8ASJ7"/>
<dbReference type="GO" id="GO:0016995">
    <property type="term" value="F:cholesterol oxidase activity"/>
    <property type="evidence" value="ECO:0007669"/>
    <property type="project" value="UniProtKB-EC"/>
</dbReference>
<dbReference type="EC" id="1.1.3.6" evidence="2"/>
<dbReference type="InterPro" id="IPR006311">
    <property type="entry name" value="TAT_signal"/>
</dbReference>
<dbReference type="Proteomes" id="UP000037179">
    <property type="component" value="Unassembled WGS sequence"/>
</dbReference>
<organism evidence="2 5">
    <name type="scientific">Nocardia seriolae</name>
    <dbReference type="NCBI Taxonomy" id="37332"/>
    <lineage>
        <taxon>Bacteria</taxon>
        <taxon>Bacillati</taxon>
        <taxon>Actinomycetota</taxon>
        <taxon>Actinomycetes</taxon>
        <taxon>Mycobacteriales</taxon>
        <taxon>Nocardiaceae</taxon>
        <taxon>Nocardia</taxon>
    </lineage>
</organism>
<protein>
    <submittedName>
        <fullName evidence="2">Cholesterol oxidase</fullName>
        <ecNumber evidence="2">1.1.3.6</ecNumber>
    </submittedName>
</protein>
<sequence length="86" mass="8608">MPGSGFRHSNDSGGDRRTVSRRRFLAGTGAALGALALSPAAWLTKATAAAIGDGDTVPILTIGSGYGGAVAALRLTQAGKKVADPW</sequence>
<evidence type="ECO:0000313" key="5">
    <source>
        <dbReference type="Proteomes" id="UP000180166"/>
    </source>
</evidence>
<reference evidence="4" key="1">
    <citation type="submission" date="2015-07" db="EMBL/GenBank/DDBJ databases">
        <title>Nocardia seriolae U-1 whole genome shotgun sequence.</title>
        <authorList>
            <person name="Imajoh M."/>
            <person name="Fukumoto Y."/>
            <person name="Sukeda M."/>
            <person name="Yamane J."/>
            <person name="Yamasaki K."/>
            <person name="Shimizu M."/>
            <person name="Ohnishi K."/>
            <person name="Oshima S."/>
        </authorList>
    </citation>
    <scope>NUCLEOTIDE SEQUENCE [LARGE SCALE GENOMIC DNA]</scope>
    <source>
        <strain evidence="4">U-1</strain>
    </source>
</reference>
<keyword evidence="1" id="KW-0812">Transmembrane</keyword>
<reference evidence="3 4" key="2">
    <citation type="journal article" date="2016" name="Genome Announc.">
        <title>Draft Genome Sequence of Erythromycin- and Oxytetracycline-Sensitive Nocardia seriolae Strain U-1 (NBRC 110359).</title>
        <authorList>
            <person name="Imajoh M."/>
            <person name="Sukeda M."/>
            <person name="Shimizu M."/>
            <person name="Yamane J."/>
            <person name="Ohnishi K."/>
            <person name="Oshima S."/>
        </authorList>
    </citation>
    <scope>NUCLEOTIDE SEQUENCE [LARGE SCALE GENOMIC DNA]</scope>
    <source>
        <strain evidence="3 4">U-1</strain>
    </source>
</reference>
<dbReference type="RefSeq" id="WP_033090238.1">
    <property type="nucleotide sequence ID" value="NZ_AP017900.1"/>
</dbReference>
<gene>
    <name evidence="2" type="ORF">NS506_03062</name>
    <name evidence="3" type="ORF">NSK11_contig00122-0015</name>
</gene>
<dbReference type="GeneID" id="93369289"/>
<dbReference type="Proteomes" id="UP000180166">
    <property type="component" value="Chromosome"/>
</dbReference>
<dbReference type="KEGG" id="nsr:NS506_03062"/>
<keyword evidence="2" id="KW-0560">Oxidoreductase</keyword>
<evidence type="ECO:0000313" key="4">
    <source>
        <dbReference type="Proteomes" id="UP000037179"/>
    </source>
</evidence>
<feature type="transmembrane region" description="Helical" evidence="1">
    <location>
        <begin position="56"/>
        <end position="76"/>
    </location>
</feature>
<dbReference type="InterPro" id="IPR036188">
    <property type="entry name" value="FAD/NAD-bd_sf"/>
</dbReference>
<keyword evidence="4" id="KW-1185">Reference proteome</keyword>
<dbReference type="SUPFAM" id="SSF51905">
    <property type="entry name" value="FAD/NAD(P)-binding domain"/>
    <property type="match status" value="1"/>
</dbReference>
<keyword evidence="1" id="KW-1133">Transmembrane helix</keyword>
<dbReference type="PROSITE" id="PS51318">
    <property type="entry name" value="TAT"/>
    <property type="match status" value="1"/>
</dbReference>
<feature type="transmembrane region" description="Helical" evidence="1">
    <location>
        <begin position="24"/>
        <end position="44"/>
    </location>
</feature>
<keyword evidence="1" id="KW-0472">Membrane</keyword>
<proteinExistence type="predicted"/>
<evidence type="ECO:0000313" key="2">
    <source>
        <dbReference type="EMBL" id="APA97118.1"/>
    </source>
</evidence>
<reference evidence="2 5" key="3">
    <citation type="submission" date="2016-10" db="EMBL/GenBank/DDBJ databases">
        <title>Genome sequence of Nocardia seriolae strain EM150506, isolated from Anguila japonica.</title>
        <authorList>
            <person name="Han H.-J."/>
        </authorList>
    </citation>
    <scope>NUCLEOTIDE SEQUENCE [LARGE SCALE GENOMIC DNA]</scope>
    <source>
        <strain evidence="2 5">EM150506</strain>
    </source>
</reference>
<dbReference type="NCBIfam" id="TIGR01409">
    <property type="entry name" value="TAT_signal_seq"/>
    <property type="match status" value="1"/>
</dbReference>
<name>A0ABC8ASJ7_9NOCA</name>
<dbReference type="InterPro" id="IPR019546">
    <property type="entry name" value="TAT_signal_bac_arc"/>
</dbReference>
<accession>A0ABC8ASJ7</accession>
<evidence type="ECO:0000256" key="1">
    <source>
        <dbReference type="SAM" id="Phobius"/>
    </source>
</evidence>
<dbReference type="Gene3D" id="3.50.50.60">
    <property type="entry name" value="FAD/NAD(P)-binding domain"/>
    <property type="match status" value="1"/>
</dbReference>
<dbReference type="EMBL" id="BBYQ01000122">
    <property type="protein sequence ID" value="GAP31657.1"/>
    <property type="molecule type" value="Genomic_DNA"/>
</dbReference>
<evidence type="ECO:0000313" key="3">
    <source>
        <dbReference type="EMBL" id="GAP31657.1"/>
    </source>
</evidence>
<dbReference type="EMBL" id="CP017839">
    <property type="protein sequence ID" value="APA97118.1"/>
    <property type="molecule type" value="Genomic_DNA"/>
</dbReference>